<feature type="compositionally biased region" description="Basic residues" evidence="2">
    <location>
        <begin position="80"/>
        <end position="92"/>
    </location>
</feature>
<dbReference type="EMBL" id="CP043661">
    <property type="protein sequence ID" value="QNE19261.1"/>
    <property type="molecule type" value="Genomic_DNA"/>
</dbReference>
<dbReference type="PANTHER" id="PTHR10098">
    <property type="entry name" value="RAPSYN-RELATED"/>
    <property type="match status" value="1"/>
</dbReference>
<gene>
    <name evidence="3" type="ORF">F1D05_16745</name>
</gene>
<feature type="compositionally biased region" description="Basic residues" evidence="2">
    <location>
        <begin position="23"/>
        <end position="36"/>
    </location>
</feature>
<dbReference type="InterPro" id="IPR019734">
    <property type="entry name" value="TPR_rpt"/>
</dbReference>
<dbReference type="SMART" id="SM00028">
    <property type="entry name" value="TPR"/>
    <property type="match status" value="6"/>
</dbReference>
<feature type="repeat" description="TPR" evidence="1">
    <location>
        <begin position="844"/>
        <end position="877"/>
    </location>
</feature>
<evidence type="ECO:0000313" key="3">
    <source>
        <dbReference type="EMBL" id="QNE19261.1"/>
    </source>
</evidence>
<keyword evidence="4" id="KW-1185">Reference proteome</keyword>
<dbReference type="SUPFAM" id="SSF48452">
    <property type="entry name" value="TPR-like"/>
    <property type="match status" value="3"/>
</dbReference>
<dbReference type="AlphaFoldDB" id="A0A7G6WZ46"/>
<dbReference type="KEGG" id="kqi:F1D05_16745"/>
<dbReference type="Gene3D" id="3.40.50.300">
    <property type="entry name" value="P-loop containing nucleotide triphosphate hydrolases"/>
    <property type="match status" value="1"/>
</dbReference>
<reference evidence="4" key="1">
    <citation type="submission" date="2019-09" db="EMBL/GenBank/DDBJ databases">
        <title>Antimicrobial potential of Antarctic Bacteria.</title>
        <authorList>
            <person name="Benaud N."/>
            <person name="Edwards R.J."/>
            <person name="Ferrari B.C."/>
        </authorList>
    </citation>
    <scope>NUCLEOTIDE SEQUENCE [LARGE SCALE GENOMIC DNA]</scope>
    <source>
        <strain evidence="4">SPB151</strain>
    </source>
</reference>
<dbReference type="Gene3D" id="1.25.40.10">
    <property type="entry name" value="Tetratricopeptide repeat domain"/>
    <property type="match status" value="2"/>
</dbReference>
<dbReference type="PRINTS" id="PR00364">
    <property type="entry name" value="DISEASERSIST"/>
</dbReference>
<dbReference type="InterPro" id="IPR011990">
    <property type="entry name" value="TPR-like_helical_dom_sf"/>
</dbReference>
<reference evidence="3 4" key="2">
    <citation type="journal article" date="2020" name="Microbiol. Resour. Announc.">
        <title>Antarctic desert soil bacteria exhibit high novel natural product potential, evaluated through long-read genome sequencing and comparative genomics.</title>
        <authorList>
            <person name="Benaud N."/>
            <person name="Edwards R.J."/>
            <person name="Amos T.G."/>
            <person name="D'Agostino P.M."/>
            <person name="Gutierrez-Chavez C."/>
            <person name="Montgomery K."/>
            <person name="Nicetic I."/>
            <person name="Ferrari B.C."/>
        </authorList>
    </citation>
    <scope>NUCLEOTIDE SEQUENCE [LARGE SCALE GENOMIC DNA]</scope>
    <source>
        <strain evidence="3 4">SPB151</strain>
    </source>
</reference>
<dbReference type="Pfam" id="PF13424">
    <property type="entry name" value="TPR_12"/>
    <property type="match status" value="1"/>
</dbReference>
<feature type="compositionally biased region" description="Basic and acidic residues" evidence="2">
    <location>
        <begin position="7"/>
        <end position="22"/>
    </location>
</feature>
<evidence type="ECO:0000256" key="2">
    <source>
        <dbReference type="SAM" id="MobiDB-lite"/>
    </source>
</evidence>
<dbReference type="GO" id="GO:0043531">
    <property type="term" value="F:ADP binding"/>
    <property type="evidence" value="ECO:0007669"/>
    <property type="project" value="InterPro"/>
</dbReference>
<dbReference type="Pfam" id="PF13181">
    <property type="entry name" value="TPR_8"/>
    <property type="match status" value="1"/>
</dbReference>
<proteinExistence type="predicted"/>
<evidence type="ECO:0000313" key="4">
    <source>
        <dbReference type="Proteomes" id="UP000515563"/>
    </source>
</evidence>
<name>A0A7G6WZ46_9ACTN</name>
<keyword evidence="1" id="KW-0802">TPR repeat</keyword>
<feature type="compositionally biased region" description="Basic and acidic residues" evidence="2">
    <location>
        <begin position="52"/>
        <end position="65"/>
    </location>
</feature>
<feature type="region of interest" description="Disordered" evidence="2">
    <location>
        <begin position="278"/>
        <end position="302"/>
    </location>
</feature>
<feature type="region of interest" description="Disordered" evidence="2">
    <location>
        <begin position="1"/>
        <end position="143"/>
    </location>
</feature>
<dbReference type="Proteomes" id="UP000515563">
    <property type="component" value="Chromosome"/>
</dbReference>
<accession>A0A7G6WZ46</accession>
<organism evidence="3 4">
    <name type="scientific">Kribbella qitaiheensis</name>
    <dbReference type="NCBI Taxonomy" id="1544730"/>
    <lineage>
        <taxon>Bacteria</taxon>
        <taxon>Bacillati</taxon>
        <taxon>Actinomycetota</taxon>
        <taxon>Actinomycetes</taxon>
        <taxon>Propionibacteriales</taxon>
        <taxon>Kribbellaceae</taxon>
        <taxon>Kribbella</taxon>
    </lineage>
</organism>
<dbReference type="PROSITE" id="PS50005">
    <property type="entry name" value="TPR"/>
    <property type="match status" value="1"/>
</dbReference>
<dbReference type="SUPFAM" id="SSF52540">
    <property type="entry name" value="P-loop containing nucleoside triphosphate hydrolases"/>
    <property type="match status" value="1"/>
</dbReference>
<sequence>MAAGLPGDHRYCGRRRGGERLRPAARRPAWLHRPRGRTTPPLRAVGLHPAGRRGDRRYGGRRQDQPGHTGSSPDGAPGRGVHRRSQRARSRPFARGPGRGPGRLPQVARSARRPVGRPGPGCPYGAVSRPTARQAGPDPVGQRRIRGSAVASPARYSLLGLGDADGAFAEASAAIGIAQEVNNRVGEAYALITAGRALRKLGDLEGARKTQETALSIAREMGGQDCEAQALNDLGATLVELAHGGPRRTARLRRRAVLVRIAAGVVVDHTRWGVNDGEPIGSAGGGAVGHTGRTAPPEPGGAQTVDELAARLRALHSWAGVSYREIHRRLAASRRRRGIAEIPVYNTVYRCLQPGRSRLDAELVVDIAAALLQDEALVAAWRQAHQVVAGRAADAAIVSVTDSIPADQGTFTGRSAEVAGLLAACDAGTTQFVLGGMAGVGKTQLARYVANRLIEAGHGNELQLSVDLRGFDPDRPPADPAAVLDGFLRRLGVPGSQVHALDLAGRARRFRQLMADRKAIVLLDNAATEDQVLPLLAQSPTCVTVVTSRYQLGGLPDVKCLALDVFTPAESLDLLRGIAGEEAIDADRQTAARIARLVGHLPLALAVVAGRITDSPGWCLGDHLERLTEHRERLRLEDSVEPALALSYEALPPERRRLLRLLALHPGRDLDSYAAAAVSGQRREQVVRVLADLVRASLLQPAAAGRFVLHDLVRVFACDRSRDEDRATVRRDALSRLFDHYRWAAAQAAAGYAPHEGSVRALVEDPGTECPQLGSRDLARAWLDAERSNLIAVVRAAAELGSSRPVTDISTVIHYYLDTSGYYREAEVLHECAVAAATDDASRSRAHNNLGCVYWRLGRYADGRDCYQRALDLTRKTGNRIGTGKAVGNVALGHFRLGRYLDAIDCFEQALTIFHEENDERMSSASTVRGGLGWSLLRVGRTAEALERFDESLRIARLLGDSTFEEAYALANVGNAHARLGGRELATEYGEAALALSRKLAFRSGEVDALNLLGRVRLTGGEPRVAVRLQQEALDLTIDIGSRAMTVEIRNDLGASLMAADRLDQALEEHQLALVVAQTLEDRYEIARACHGLSEVLGRQGADGAAYRERAVALFVDLGTPEAAEIHATY</sequence>
<dbReference type="InterPro" id="IPR027417">
    <property type="entry name" value="P-loop_NTPase"/>
</dbReference>
<evidence type="ECO:0000256" key="1">
    <source>
        <dbReference type="PROSITE-ProRule" id="PRU00339"/>
    </source>
</evidence>
<protein>
    <submittedName>
        <fullName evidence="3">Tetratricopeptide repeat protein</fullName>
    </submittedName>
</protein>